<evidence type="ECO:0000313" key="2">
    <source>
        <dbReference type="EMBL" id="PIB22769.1"/>
    </source>
</evidence>
<evidence type="ECO:0000313" key="3">
    <source>
        <dbReference type="Proteomes" id="UP000231516"/>
    </source>
</evidence>
<keyword evidence="3" id="KW-1185">Reference proteome</keyword>
<comment type="caution">
    <text evidence="2">The sequence shown here is derived from an EMBL/GenBank/DDBJ whole genome shotgun (WGS) entry which is preliminary data.</text>
</comment>
<feature type="region of interest" description="Disordered" evidence="1">
    <location>
        <begin position="1"/>
        <end position="31"/>
    </location>
</feature>
<sequence>MGGNQKGVRISGNRAEVDHKTRLADGGSGDPKKMKAYCAMIAIKKKQEKRILIGKTMTMTKSHEAIERIPFLLEQVEGWPPV</sequence>
<dbReference type="Proteomes" id="UP000231516">
    <property type="component" value="Unassembled WGS sequence"/>
</dbReference>
<accession>A0A2G5K0Y6</accession>
<name>A0A2G5K0Y6_9RHOB</name>
<reference evidence="2 3" key="1">
    <citation type="submission" date="2016-08" db="EMBL/GenBank/DDBJ databases">
        <title>Draft genome of Amylibacter sp. strain 4G11.</title>
        <authorList>
            <person name="Wong S.-K."/>
            <person name="Hamasaki K."/>
            <person name="Yoshizawa S."/>
        </authorList>
    </citation>
    <scope>NUCLEOTIDE SEQUENCE [LARGE SCALE GENOMIC DNA]</scope>
    <source>
        <strain evidence="2 3">4G11</strain>
    </source>
</reference>
<evidence type="ECO:0000256" key="1">
    <source>
        <dbReference type="SAM" id="MobiDB-lite"/>
    </source>
</evidence>
<protein>
    <submittedName>
        <fullName evidence="2">Uncharacterized protein</fullName>
    </submittedName>
</protein>
<proteinExistence type="predicted"/>
<gene>
    <name evidence="2" type="ORF">BFP76_10290</name>
</gene>
<organism evidence="2 3">
    <name type="scientific">Paramylibacter kogurei</name>
    <dbReference type="NCBI Taxonomy" id="1889778"/>
    <lineage>
        <taxon>Bacteria</taxon>
        <taxon>Pseudomonadati</taxon>
        <taxon>Pseudomonadota</taxon>
        <taxon>Alphaproteobacteria</taxon>
        <taxon>Rhodobacterales</taxon>
        <taxon>Paracoccaceae</taxon>
        <taxon>Paramylibacter</taxon>
    </lineage>
</organism>
<dbReference type="RefSeq" id="WP_099594696.1">
    <property type="nucleotide sequence ID" value="NZ_MDGM01000016.1"/>
</dbReference>
<dbReference type="AlphaFoldDB" id="A0A2G5K0Y6"/>
<dbReference type="EMBL" id="MDGM01000016">
    <property type="protein sequence ID" value="PIB22769.1"/>
    <property type="molecule type" value="Genomic_DNA"/>
</dbReference>